<dbReference type="PANTHER" id="PTHR11717:SF7">
    <property type="entry name" value="LOW MOLECULAR WEIGHT PHOSPHOTYROSINE PROTEIN PHOSPHATASE"/>
    <property type="match status" value="1"/>
</dbReference>
<protein>
    <recommendedName>
        <fullName evidence="2">protein-tyrosine-phosphatase</fullName>
        <ecNumber evidence="2">3.1.3.48</ecNumber>
    </recommendedName>
</protein>
<evidence type="ECO:0000256" key="5">
    <source>
        <dbReference type="PIRSR" id="PIRSR617867-1"/>
    </source>
</evidence>
<dbReference type="PRINTS" id="PR00719">
    <property type="entry name" value="LMWPTPASE"/>
</dbReference>
<name>Q2G9I1_NOVAD</name>
<accession>Q2G9I1</accession>
<sequence>MSQPSVLFVCLGNICRSPLAEAALRARAWEAGVAVTVDSAGTGDWHVGRPPDPRAQAVALANGLDISGYRARQVAAEDFARFGHIFALDPQNLKDLRRIQPARAVAEVGLLMDIVPGRKGTAVIDPYYGDEQDFEQAWADVSSAAEQIVRRFLR</sequence>
<dbReference type="eggNOG" id="COG0394">
    <property type="taxonomic scope" value="Bacteria"/>
</dbReference>
<keyword evidence="8" id="KW-1185">Reference proteome</keyword>
<dbReference type="InterPro" id="IPR050438">
    <property type="entry name" value="LMW_PTPase"/>
</dbReference>
<dbReference type="RefSeq" id="WP_011444706.1">
    <property type="nucleotide sequence ID" value="NC_007794.1"/>
</dbReference>
<evidence type="ECO:0000313" key="8">
    <source>
        <dbReference type="Proteomes" id="UP000009134"/>
    </source>
</evidence>
<proteinExistence type="inferred from homology"/>
<dbReference type="CDD" id="cd16343">
    <property type="entry name" value="LMWPTP"/>
    <property type="match status" value="1"/>
</dbReference>
<dbReference type="EC" id="3.1.3.48" evidence="2"/>
<comment type="similarity">
    <text evidence="1">Belongs to the low molecular weight phosphotyrosine protein phosphatase family.</text>
</comment>
<evidence type="ECO:0000256" key="2">
    <source>
        <dbReference type="ARBA" id="ARBA00013064"/>
    </source>
</evidence>
<dbReference type="Gene3D" id="3.40.50.2300">
    <property type="match status" value="1"/>
</dbReference>
<dbReference type="AlphaFoldDB" id="Q2G9I1"/>
<keyword evidence="4" id="KW-0904">Protein phosphatase</keyword>
<gene>
    <name evidence="7" type="ordered locus">Saro_1047</name>
</gene>
<evidence type="ECO:0000256" key="4">
    <source>
        <dbReference type="ARBA" id="ARBA00022912"/>
    </source>
</evidence>
<evidence type="ECO:0000313" key="7">
    <source>
        <dbReference type="EMBL" id="ABD25492.1"/>
    </source>
</evidence>
<feature type="active site" evidence="5">
    <location>
        <position position="16"/>
    </location>
</feature>
<evidence type="ECO:0000259" key="6">
    <source>
        <dbReference type="SMART" id="SM00226"/>
    </source>
</evidence>
<reference evidence="8" key="1">
    <citation type="submission" date="2006-01" db="EMBL/GenBank/DDBJ databases">
        <title>Complete sequence of Novosphingobium aromaticivorans DSM 12444.</title>
        <authorList>
            <consortium name="US DOE Joint Genome Institute"/>
            <person name="Copeland A."/>
            <person name="Lucas S."/>
            <person name="Lapidus A."/>
            <person name="Barry K."/>
            <person name="Detter J.C."/>
            <person name="Glavina T."/>
            <person name="Hammon N."/>
            <person name="Israni S."/>
            <person name="Pitluck S."/>
            <person name="Chain P."/>
            <person name="Malfatti S."/>
            <person name="Shin M."/>
            <person name="Vergez L."/>
            <person name="Schmutz J."/>
            <person name="Larimer F."/>
            <person name="Land M."/>
            <person name="Kyrpides N."/>
            <person name="Ivanova N."/>
            <person name="Fredrickson J."/>
            <person name="Balkwill D."/>
            <person name="Romine M.F."/>
            <person name="Richardson P."/>
        </authorList>
    </citation>
    <scope>NUCLEOTIDE SEQUENCE [LARGE SCALE GENOMIC DNA]</scope>
    <source>
        <strain evidence="8">ATCC 700278 / DSM 12444 / CCUG 56034 / CIP 105152 / NBRC 16084 / F199</strain>
    </source>
</reference>
<dbReference type="GO" id="GO:0004725">
    <property type="term" value="F:protein tyrosine phosphatase activity"/>
    <property type="evidence" value="ECO:0007669"/>
    <property type="project" value="UniProtKB-EC"/>
</dbReference>
<dbReference type="SMART" id="SM00226">
    <property type="entry name" value="LMWPc"/>
    <property type="match status" value="1"/>
</dbReference>
<dbReference type="PANTHER" id="PTHR11717">
    <property type="entry name" value="LOW MOLECULAR WEIGHT PROTEIN TYROSINE PHOSPHATASE"/>
    <property type="match status" value="1"/>
</dbReference>
<dbReference type="KEGG" id="nar:Saro_1047"/>
<dbReference type="STRING" id="279238.Saro_1047"/>
<dbReference type="InterPro" id="IPR017867">
    <property type="entry name" value="Tyr_phospatase_low_mol_wt"/>
</dbReference>
<dbReference type="EMBL" id="CP000248">
    <property type="protein sequence ID" value="ABD25492.1"/>
    <property type="molecule type" value="Genomic_DNA"/>
</dbReference>
<feature type="domain" description="Phosphotyrosine protein phosphatase I" evidence="6">
    <location>
        <begin position="4"/>
        <end position="151"/>
    </location>
</feature>
<dbReference type="InterPro" id="IPR023485">
    <property type="entry name" value="Ptyr_pPase"/>
</dbReference>
<dbReference type="Pfam" id="PF01451">
    <property type="entry name" value="LMWPc"/>
    <property type="match status" value="1"/>
</dbReference>
<dbReference type="SUPFAM" id="SSF52788">
    <property type="entry name" value="Phosphotyrosine protein phosphatases I"/>
    <property type="match status" value="1"/>
</dbReference>
<dbReference type="HOGENOM" id="CLU_071415_2_2_5"/>
<evidence type="ECO:0000256" key="1">
    <source>
        <dbReference type="ARBA" id="ARBA00011063"/>
    </source>
</evidence>
<feature type="active site" description="Proton donor" evidence="5">
    <location>
        <position position="125"/>
    </location>
</feature>
<keyword evidence="3" id="KW-0378">Hydrolase</keyword>
<dbReference type="Proteomes" id="UP000009134">
    <property type="component" value="Chromosome"/>
</dbReference>
<organism evidence="7 8">
    <name type="scientific">Novosphingobium aromaticivorans (strain ATCC 700278 / DSM 12444 / CCUG 56034 / CIP 105152 / NBRC 16084 / F199)</name>
    <dbReference type="NCBI Taxonomy" id="279238"/>
    <lineage>
        <taxon>Bacteria</taxon>
        <taxon>Pseudomonadati</taxon>
        <taxon>Pseudomonadota</taxon>
        <taxon>Alphaproteobacteria</taxon>
        <taxon>Sphingomonadales</taxon>
        <taxon>Sphingomonadaceae</taxon>
        <taxon>Novosphingobium</taxon>
    </lineage>
</organism>
<feature type="active site" description="Nucleophile" evidence="5">
    <location>
        <position position="10"/>
    </location>
</feature>
<dbReference type="InterPro" id="IPR036196">
    <property type="entry name" value="Ptyr_pPase_sf"/>
</dbReference>
<evidence type="ECO:0000256" key="3">
    <source>
        <dbReference type="ARBA" id="ARBA00022801"/>
    </source>
</evidence>